<feature type="active site" description="Proton donor/acceptor" evidence="7">
    <location>
        <position position="188"/>
    </location>
</feature>
<evidence type="ECO:0000256" key="3">
    <source>
        <dbReference type="ARBA" id="ARBA00022670"/>
    </source>
</evidence>
<dbReference type="EMBL" id="JACIIX010000008">
    <property type="protein sequence ID" value="MBB6210995.1"/>
    <property type="molecule type" value="Genomic_DNA"/>
</dbReference>
<proteinExistence type="inferred from homology"/>
<gene>
    <name evidence="9" type="ORF">FHS48_002425</name>
</gene>
<dbReference type="AlphaFoldDB" id="A0A7W9ZGU2"/>
<dbReference type="Proteomes" id="UP000544872">
    <property type="component" value="Unassembled WGS sequence"/>
</dbReference>
<dbReference type="EC" id="3.4.21.-" evidence="9"/>
<feature type="domain" description="Peptidase S49" evidence="8">
    <location>
        <begin position="366"/>
        <end position="516"/>
    </location>
</feature>
<dbReference type="InterPro" id="IPR002142">
    <property type="entry name" value="Peptidase_S49"/>
</dbReference>
<protein>
    <submittedName>
        <fullName evidence="9">Protease-4</fullName>
        <ecNumber evidence="9">3.4.21.-</ecNumber>
    </submittedName>
</protein>
<organism evidence="9 10">
    <name type="scientific">Novispirillum itersonii</name>
    <name type="common">Aquaspirillum itersonii</name>
    <dbReference type="NCBI Taxonomy" id="189"/>
    <lineage>
        <taxon>Bacteria</taxon>
        <taxon>Pseudomonadati</taxon>
        <taxon>Pseudomonadota</taxon>
        <taxon>Alphaproteobacteria</taxon>
        <taxon>Rhodospirillales</taxon>
        <taxon>Novispirillaceae</taxon>
        <taxon>Novispirillum</taxon>
    </lineage>
</organism>
<name>A0A7W9ZGU2_NOVIT</name>
<evidence type="ECO:0000256" key="1">
    <source>
        <dbReference type="ARBA" id="ARBA00004370"/>
    </source>
</evidence>
<dbReference type="Pfam" id="PF01343">
    <property type="entry name" value="Peptidase_S49"/>
    <property type="match status" value="2"/>
</dbReference>
<dbReference type="InterPro" id="IPR029045">
    <property type="entry name" value="ClpP/crotonase-like_dom_sf"/>
</dbReference>
<sequence>MRLFGKILLAFLAVLGALALTGAVVAWKAVSSFGPSHPDVPDATVLVVDFTTPFRDGGHGNGGGLFPAQPTLRGVIDALDAAAEDDSIKAVIGRFGSDDRPMAQAQELRAAIARLRAAGKPTYAFADSLGDMGGSPATYYLASAFEKIWLQPSGMLGLNGFQAEVPFAHKALTDLGITAEFGQRWEYKNAMDSLIRDDMSAPQRASYDRLFQSWQMQVIETVAADRRIDKAKVNSLMQHPPMFAAEAKTAGLVDATGYWDELMTAVEDATGTRSHFRLDDYAASLPEPGEPHGTVIAVIEAQGNVHRGTSEVDGSGLYSSIGSDTTAEAIRNAIDDPKVKAIVLRINSPGGDYIAADGIWRELMRARDKRLPVIATLGDVAASGGYFIAMPARKIVAQPGTITGSIGVFAGKPVLTDLWAKLGIRWDTVQTSPNATLWSPNRPFTPAERQWFDRMLDSIYADFSGKAAANRGLTAAQMDQVARGRIWTGADAKAIGLVDELGDFSTAVRIARSEAGIADDADVSLVPYPAPPHGLEAVLQALLGSKLPGLFSSLSRLQAVLGPVLGLAEQVSTAIDPRGNTVLATGLPGVGTAPRH</sequence>
<dbReference type="InterPro" id="IPR047272">
    <property type="entry name" value="S49_SppA_C"/>
</dbReference>
<dbReference type="PIRSF" id="PIRSF001217">
    <property type="entry name" value="Protease_4_SppA"/>
    <property type="match status" value="1"/>
</dbReference>
<comment type="similarity">
    <text evidence="2">Belongs to the peptidase S49 family.</text>
</comment>
<reference evidence="9 10" key="1">
    <citation type="submission" date="2020-08" db="EMBL/GenBank/DDBJ databases">
        <title>Genomic Encyclopedia of Type Strains, Phase IV (KMG-IV): sequencing the most valuable type-strain genomes for metagenomic binning, comparative biology and taxonomic classification.</title>
        <authorList>
            <person name="Goeker M."/>
        </authorList>
    </citation>
    <scope>NUCLEOTIDE SEQUENCE [LARGE SCALE GENOMIC DNA]</scope>
    <source>
        <strain evidence="9 10">DSM 11590</strain>
    </source>
</reference>
<dbReference type="PANTHER" id="PTHR33209:SF1">
    <property type="entry name" value="PEPTIDASE S49 DOMAIN-CONTAINING PROTEIN"/>
    <property type="match status" value="1"/>
</dbReference>
<dbReference type="GO" id="GO:0016020">
    <property type="term" value="C:membrane"/>
    <property type="evidence" value="ECO:0007669"/>
    <property type="project" value="UniProtKB-SubCell"/>
</dbReference>
<dbReference type="GO" id="GO:0006465">
    <property type="term" value="P:signal peptide processing"/>
    <property type="evidence" value="ECO:0007669"/>
    <property type="project" value="InterPro"/>
</dbReference>
<keyword evidence="4 9" id="KW-0378">Hydrolase</keyword>
<evidence type="ECO:0000313" key="10">
    <source>
        <dbReference type="Proteomes" id="UP000544872"/>
    </source>
</evidence>
<accession>A0A7W9ZGU2</accession>
<dbReference type="GO" id="GO:0008236">
    <property type="term" value="F:serine-type peptidase activity"/>
    <property type="evidence" value="ECO:0007669"/>
    <property type="project" value="UniProtKB-KW"/>
</dbReference>
<keyword evidence="6" id="KW-0472">Membrane</keyword>
<dbReference type="InterPro" id="IPR004635">
    <property type="entry name" value="Pept_S49_SppA"/>
</dbReference>
<dbReference type="RefSeq" id="WP_184263802.1">
    <property type="nucleotide sequence ID" value="NZ_JACIIX010000008.1"/>
</dbReference>
<dbReference type="SUPFAM" id="SSF52096">
    <property type="entry name" value="ClpP/crotonase"/>
    <property type="match status" value="2"/>
</dbReference>
<keyword evidence="5" id="KW-0720">Serine protease</keyword>
<keyword evidence="3 9" id="KW-0645">Protease</keyword>
<dbReference type="NCBIfam" id="TIGR00705">
    <property type="entry name" value="SppA_67K"/>
    <property type="match status" value="1"/>
</dbReference>
<evidence type="ECO:0000256" key="5">
    <source>
        <dbReference type="ARBA" id="ARBA00022825"/>
    </source>
</evidence>
<evidence type="ECO:0000256" key="4">
    <source>
        <dbReference type="ARBA" id="ARBA00022801"/>
    </source>
</evidence>
<evidence type="ECO:0000313" key="9">
    <source>
        <dbReference type="EMBL" id="MBB6210995.1"/>
    </source>
</evidence>
<feature type="domain" description="Peptidase S49" evidence="8">
    <location>
        <begin position="115"/>
        <end position="269"/>
    </location>
</feature>
<feature type="active site" description="Nucleophile" evidence="7">
    <location>
        <position position="383"/>
    </location>
</feature>
<evidence type="ECO:0000256" key="2">
    <source>
        <dbReference type="ARBA" id="ARBA00008683"/>
    </source>
</evidence>
<dbReference type="NCBIfam" id="TIGR00706">
    <property type="entry name" value="SppA_dom"/>
    <property type="match status" value="1"/>
</dbReference>
<dbReference type="InterPro" id="IPR047217">
    <property type="entry name" value="S49_SppA_67K_type_N"/>
</dbReference>
<comment type="subcellular location">
    <subcellularLocation>
        <location evidence="1">Membrane</location>
    </subcellularLocation>
</comment>
<evidence type="ECO:0000259" key="8">
    <source>
        <dbReference type="Pfam" id="PF01343"/>
    </source>
</evidence>
<dbReference type="Gene3D" id="3.90.226.10">
    <property type="entry name" value="2-enoyl-CoA Hydratase, Chain A, domain 1"/>
    <property type="match status" value="3"/>
</dbReference>
<keyword evidence="10" id="KW-1185">Reference proteome</keyword>
<dbReference type="InterPro" id="IPR004634">
    <property type="entry name" value="Pept_S49_pIV"/>
</dbReference>
<dbReference type="CDD" id="cd07023">
    <property type="entry name" value="S49_Sppa_N_C"/>
    <property type="match status" value="1"/>
</dbReference>
<dbReference type="CDD" id="cd07018">
    <property type="entry name" value="S49_SppA_67K_type"/>
    <property type="match status" value="1"/>
</dbReference>
<evidence type="ECO:0000256" key="6">
    <source>
        <dbReference type="ARBA" id="ARBA00023136"/>
    </source>
</evidence>
<comment type="caution">
    <text evidence="9">The sequence shown here is derived from an EMBL/GenBank/DDBJ whole genome shotgun (WGS) entry which is preliminary data.</text>
</comment>
<dbReference type="PANTHER" id="PTHR33209">
    <property type="entry name" value="PROTEASE 4"/>
    <property type="match status" value="1"/>
</dbReference>
<evidence type="ECO:0000256" key="7">
    <source>
        <dbReference type="PIRSR" id="PIRSR001217-1"/>
    </source>
</evidence>